<name>A0ABS2QAF4_9BACL</name>
<organism evidence="2 3">
    <name type="scientific">Sporolactobacillus spathodeae</name>
    <dbReference type="NCBI Taxonomy" id="1465502"/>
    <lineage>
        <taxon>Bacteria</taxon>
        <taxon>Bacillati</taxon>
        <taxon>Bacillota</taxon>
        <taxon>Bacilli</taxon>
        <taxon>Bacillales</taxon>
        <taxon>Sporolactobacillaceae</taxon>
        <taxon>Sporolactobacillus</taxon>
    </lineage>
</organism>
<evidence type="ECO:0000259" key="1">
    <source>
        <dbReference type="Pfam" id="PF07687"/>
    </source>
</evidence>
<dbReference type="Proteomes" id="UP000823201">
    <property type="component" value="Unassembled WGS sequence"/>
</dbReference>
<dbReference type="EC" id="3.5.1.-" evidence="2"/>
<dbReference type="RefSeq" id="WP_415641067.1">
    <property type="nucleotide sequence ID" value="NZ_CBCRXA010000023.1"/>
</dbReference>
<gene>
    <name evidence="2" type="ORF">JOC27_002234</name>
</gene>
<reference evidence="2 3" key="1">
    <citation type="submission" date="2021-01" db="EMBL/GenBank/DDBJ databases">
        <title>Genomic Encyclopedia of Type Strains, Phase IV (KMG-IV): sequencing the most valuable type-strain genomes for metagenomic binning, comparative biology and taxonomic classification.</title>
        <authorList>
            <person name="Goeker M."/>
        </authorList>
    </citation>
    <scope>NUCLEOTIDE SEQUENCE [LARGE SCALE GENOMIC DNA]</scope>
    <source>
        <strain evidence="2 3">DSM 100968</strain>
    </source>
</reference>
<dbReference type="Pfam" id="PF01546">
    <property type="entry name" value="Peptidase_M20"/>
    <property type="match status" value="1"/>
</dbReference>
<keyword evidence="2" id="KW-0378">Hydrolase</keyword>
<dbReference type="Gene3D" id="3.30.70.360">
    <property type="match status" value="1"/>
</dbReference>
<dbReference type="PIRSF" id="PIRSF005962">
    <property type="entry name" value="Pept_M20D_amidohydro"/>
    <property type="match status" value="1"/>
</dbReference>
<dbReference type="SUPFAM" id="SSF53187">
    <property type="entry name" value="Zn-dependent exopeptidases"/>
    <property type="match status" value="1"/>
</dbReference>
<dbReference type="Pfam" id="PF07687">
    <property type="entry name" value="M20_dimer"/>
    <property type="match status" value="1"/>
</dbReference>
<accession>A0ABS2QAF4</accession>
<sequence>MMPHLSDENAFEKKLIDCRRKLHATPELAFEEYETTRLIKEQLSGAAVELLDFPLETGVLAVIRGKHPGPVLALRSDIDALPVQEATGLPFASKIPGRMHACGHDFHMTAILGAAQLLNSRKDQLAGTVKILFQPAEEIGRGAQRVLESGVLSDVAAIFSMHDMPSLPTGTIGINEGAMMAGVDRFMIDIEGIGSHAASPEKGSDVIVTASQIVTALQSIVSRNLSPLDSAVISITRIQSGNTWNVLPQNAQLEGTVRTFDEKVSSVIAERMEAVVTRVAAAFGVKAALNYMKIGPALRNVPQLATWSQESAERSGLTVVQPSPSFAGEDFAEYLKKIPGAFFFMGVSGTADLHHPDMTIDEKAILPSSHFFANLAEDMLKKITR</sequence>
<dbReference type="EMBL" id="JAFBEV010000023">
    <property type="protein sequence ID" value="MBM7658772.1"/>
    <property type="molecule type" value="Genomic_DNA"/>
</dbReference>
<dbReference type="InterPro" id="IPR017439">
    <property type="entry name" value="Amidohydrolase"/>
</dbReference>
<evidence type="ECO:0000313" key="3">
    <source>
        <dbReference type="Proteomes" id="UP000823201"/>
    </source>
</evidence>
<proteinExistence type="predicted"/>
<dbReference type="InterPro" id="IPR011650">
    <property type="entry name" value="Peptidase_M20_dimer"/>
</dbReference>
<feature type="domain" description="Peptidase M20 dimerisation" evidence="1">
    <location>
        <begin position="182"/>
        <end position="280"/>
    </location>
</feature>
<dbReference type="SUPFAM" id="SSF55031">
    <property type="entry name" value="Bacterial exopeptidase dimerisation domain"/>
    <property type="match status" value="1"/>
</dbReference>
<evidence type="ECO:0000313" key="2">
    <source>
        <dbReference type="EMBL" id="MBM7658772.1"/>
    </source>
</evidence>
<comment type="caution">
    <text evidence="2">The sequence shown here is derived from an EMBL/GenBank/DDBJ whole genome shotgun (WGS) entry which is preliminary data.</text>
</comment>
<dbReference type="GO" id="GO:0016787">
    <property type="term" value="F:hydrolase activity"/>
    <property type="evidence" value="ECO:0007669"/>
    <property type="project" value="UniProtKB-KW"/>
</dbReference>
<dbReference type="InterPro" id="IPR002933">
    <property type="entry name" value="Peptidase_M20"/>
</dbReference>
<dbReference type="PANTHER" id="PTHR11014">
    <property type="entry name" value="PEPTIDASE M20 FAMILY MEMBER"/>
    <property type="match status" value="1"/>
</dbReference>
<dbReference type="Gene3D" id="3.40.630.10">
    <property type="entry name" value="Zn peptidases"/>
    <property type="match status" value="1"/>
</dbReference>
<dbReference type="InterPro" id="IPR036264">
    <property type="entry name" value="Bact_exopeptidase_dim_dom"/>
</dbReference>
<keyword evidence="3" id="KW-1185">Reference proteome</keyword>
<dbReference type="NCBIfam" id="TIGR01891">
    <property type="entry name" value="amidohydrolases"/>
    <property type="match status" value="1"/>
</dbReference>
<protein>
    <submittedName>
        <fullName evidence="2">Amidohydrolase</fullName>
        <ecNumber evidence="2">3.5.1.-</ecNumber>
    </submittedName>
</protein>
<dbReference type="PANTHER" id="PTHR11014:SF63">
    <property type="entry name" value="METALLOPEPTIDASE, PUTATIVE (AFU_ORTHOLOGUE AFUA_6G09600)-RELATED"/>
    <property type="match status" value="1"/>
</dbReference>